<dbReference type="AlphaFoldDB" id="A0ABC8QTT9"/>
<accession>A0ABC8QTT9</accession>
<comment type="caution">
    <text evidence="1">The sequence shown here is derived from an EMBL/GenBank/DDBJ whole genome shotgun (WGS) entry which is preliminary data.</text>
</comment>
<name>A0ABC8QTT9_9AQUA</name>
<evidence type="ECO:0000313" key="2">
    <source>
        <dbReference type="Proteomes" id="UP001642360"/>
    </source>
</evidence>
<gene>
    <name evidence="1" type="ORF">ILEXP_LOCUS3128</name>
</gene>
<proteinExistence type="predicted"/>
<keyword evidence="2" id="KW-1185">Reference proteome</keyword>
<protein>
    <submittedName>
        <fullName evidence="1">Uncharacterized protein</fullName>
    </submittedName>
</protein>
<sequence length="122" mass="13957">MERSDAFVRFLIGFSFPIISAQKLVKYPQSSSSANDNQWSAEQVPCEPLTCSVKCLKEACLQEKTFSRCCMRKQRRKKKHKMDVKFGFRHNSLQPIANQSLIVNRSGRIKYVPPSTTLSLSL</sequence>
<reference evidence="1 2" key="1">
    <citation type="submission" date="2024-02" db="EMBL/GenBank/DDBJ databases">
        <authorList>
            <person name="Vignale AGUSTIN F."/>
            <person name="Sosa J E."/>
            <person name="Modenutti C."/>
        </authorList>
    </citation>
    <scope>NUCLEOTIDE SEQUENCE [LARGE SCALE GENOMIC DNA]</scope>
</reference>
<evidence type="ECO:0000313" key="1">
    <source>
        <dbReference type="EMBL" id="CAK9136154.1"/>
    </source>
</evidence>
<dbReference type="EMBL" id="CAUOFW020000737">
    <property type="protein sequence ID" value="CAK9136154.1"/>
    <property type="molecule type" value="Genomic_DNA"/>
</dbReference>
<organism evidence="1 2">
    <name type="scientific">Ilex paraguariensis</name>
    <name type="common">yerba mate</name>
    <dbReference type="NCBI Taxonomy" id="185542"/>
    <lineage>
        <taxon>Eukaryota</taxon>
        <taxon>Viridiplantae</taxon>
        <taxon>Streptophyta</taxon>
        <taxon>Embryophyta</taxon>
        <taxon>Tracheophyta</taxon>
        <taxon>Spermatophyta</taxon>
        <taxon>Magnoliopsida</taxon>
        <taxon>eudicotyledons</taxon>
        <taxon>Gunneridae</taxon>
        <taxon>Pentapetalae</taxon>
        <taxon>asterids</taxon>
        <taxon>campanulids</taxon>
        <taxon>Aquifoliales</taxon>
        <taxon>Aquifoliaceae</taxon>
        <taxon>Ilex</taxon>
    </lineage>
</organism>
<dbReference type="Proteomes" id="UP001642360">
    <property type="component" value="Unassembled WGS sequence"/>
</dbReference>